<dbReference type="InParanoid" id="A0A2H3ECW3"/>
<keyword evidence="2" id="KW-1185">Reference proteome</keyword>
<evidence type="ECO:0000313" key="1">
    <source>
        <dbReference type="EMBL" id="PBK98313.1"/>
    </source>
</evidence>
<name>A0A2H3ECW3_ARMGA</name>
<proteinExistence type="predicted"/>
<dbReference type="EMBL" id="KZ293648">
    <property type="protein sequence ID" value="PBK98313.1"/>
    <property type="molecule type" value="Genomic_DNA"/>
</dbReference>
<evidence type="ECO:0000313" key="2">
    <source>
        <dbReference type="Proteomes" id="UP000217790"/>
    </source>
</evidence>
<reference evidence="2" key="1">
    <citation type="journal article" date="2017" name="Nat. Ecol. Evol.">
        <title>Genome expansion and lineage-specific genetic innovations in the forest pathogenic fungi Armillaria.</title>
        <authorList>
            <person name="Sipos G."/>
            <person name="Prasanna A.N."/>
            <person name="Walter M.C."/>
            <person name="O'Connor E."/>
            <person name="Balint B."/>
            <person name="Krizsan K."/>
            <person name="Kiss B."/>
            <person name="Hess J."/>
            <person name="Varga T."/>
            <person name="Slot J."/>
            <person name="Riley R."/>
            <person name="Boka B."/>
            <person name="Rigling D."/>
            <person name="Barry K."/>
            <person name="Lee J."/>
            <person name="Mihaltcheva S."/>
            <person name="LaButti K."/>
            <person name="Lipzen A."/>
            <person name="Waldron R."/>
            <person name="Moloney N.M."/>
            <person name="Sperisen C."/>
            <person name="Kredics L."/>
            <person name="Vagvoelgyi C."/>
            <person name="Patrignani A."/>
            <person name="Fitzpatrick D."/>
            <person name="Nagy I."/>
            <person name="Doyle S."/>
            <person name="Anderson J.B."/>
            <person name="Grigoriev I.V."/>
            <person name="Gueldener U."/>
            <person name="Muensterkoetter M."/>
            <person name="Nagy L.G."/>
        </authorList>
    </citation>
    <scope>NUCLEOTIDE SEQUENCE [LARGE SCALE GENOMIC DNA]</scope>
    <source>
        <strain evidence="2">Ar21-2</strain>
    </source>
</reference>
<gene>
    <name evidence="1" type="ORF">ARMGADRAFT_573316</name>
</gene>
<dbReference type="Proteomes" id="UP000217790">
    <property type="component" value="Unassembled WGS sequence"/>
</dbReference>
<dbReference type="AlphaFoldDB" id="A0A2H3ECW3"/>
<protein>
    <submittedName>
        <fullName evidence="1">Uncharacterized protein</fullName>
    </submittedName>
</protein>
<organism evidence="1 2">
    <name type="scientific">Armillaria gallica</name>
    <name type="common">Bulbous honey fungus</name>
    <name type="synonym">Armillaria bulbosa</name>
    <dbReference type="NCBI Taxonomy" id="47427"/>
    <lineage>
        <taxon>Eukaryota</taxon>
        <taxon>Fungi</taxon>
        <taxon>Dikarya</taxon>
        <taxon>Basidiomycota</taxon>
        <taxon>Agaricomycotina</taxon>
        <taxon>Agaricomycetes</taxon>
        <taxon>Agaricomycetidae</taxon>
        <taxon>Agaricales</taxon>
        <taxon>Marasmiineae</taxon>
        <taxon>Physalacriaceae</taxon>
        <taxon>Armillaria</taxon>
    </lineage>
</organism>
<accession>A0A2H3ECW3</accession>
<sequence length="145" mass="16268">MNLSIKYYWFRPSPRYAAAVQRSQISDSASEANSDERCPTTLCSLSVQQCSPTVVNSVTGTRISLFDTACYSGLAWKCGRLARLPSSAICYFLHTSRPFPLFHDVNVSINLLTFNPALHLHCVSLPPSPSPFPAEVHFKLRIRYR</sequence>